<evidence type="ECO:0000256" key="7">
    <source>
        <dbReference type="ARBA" id="ARBA00022801"/>
    </source>
</evidence>
<organism evidence="12">
    <name type="scientific">Grammatophora oceanica</name>
    <dbReference type="NCBI Taxonomy" id="210454"/>
    <lineage>
        <taxon>Eukaryota</taxon>
        <taxon>Sar</taxon>
        <taxon>Stramenopiles</taxon>
        <taxon>Ochrophyta</taxon>
        <taxon>Bacillariophyta</taxon>
        <taxon>Fragilariophyceae</taxon>
        <taxon>Fragilariophycidae</taxon>
        <taxon>Rhabdonematales</taxon>
        <taxon>Grammatophoraceae</taxon>
        <taxon>Grammatophora</taxon>
    </lineage>
</organism>
<evidence type="ECO:0000256" key="6">
    <source>
        <dbReference type="ARBA" id="ARBA00022759"/>
    </source>
</evidence>
<keyword evidence="4" id="KW-0540">Nuclease</keyword>
<evidence type="ECO:0000313" key="12">
    <source>
        <dbReference type="EMBL" id="CAD9274704.1"/>
    </source>
</evidence>
<evidence type="ECO:0000259" key="11">
    <source>
        <dbReference type="PROSITE" id="PS51959"/>
    </source>
</evidence>
<evidence type="ECO:0000256" key="2">
    <source>
        <dbReference type="ARBA" id="ARBA00010168"/>
    </source>
</evidence>
<dbReference type="SUPFAM" id="SSF142877">
    <property type="entry name" value="EndoU-like"/>
    <property type="match status" value="1"/>
</dbReference>
<dbReference type="PROSITE" id="PS51959">
    <property type="entry name" value="ENDOU"/>
    <property type="match status" value="1"/>
</dbReference>
<dbReference type="InterPro" id="IPR039787">
    <property type="entry name" value="ENDOU"/>
</dbReference>
<evidence type="ECO:0000256" key="8">
    <source>
        <dbReference type="ARBA" id="ARBA00022884"/>
    </source>
</evidence>
<gene>
    <name evidence="12" type="ORF">GOCE00092_LOCUS3612</name>
</gene>
<sequence>MTYANPMDQKIETFYRQIFADLKVDQGEAQALQDFFNKTNPPPDKIVWLRATAFRIGCEFLQDSNDHNVALLRAINAIVHAVETARMQPKPLEGTDKFDDDKVSEYFTSILEDLSVDRDENQELFDFFTTENPPPPDKIIYTRASAFRIASGLLTDDKATNTQLLRCVNVLVHAFEQTCLMPKPYVLQQPVPPTISVEAVGVDASIEKAVQHLWDLDNNRLHPNEDYVINVQRGKKPWQNEDSARQPLFTKIDTKVLRRPTYKAFLALLDNYVAETGVAENVTDTERREIWTFLKAIMQTGPMQFCHKYCKANATRTKVPSDTQGFMKLLHKVWFDLYRRSRGGRDDSSGFEHVFVGEIKDDKVSGFHNWIQLYLEEKKGALNYKGYIKPKSRDSAATNEDDHILTIQFDWNGVEKSVGTSFIGTSPEFEFALYTTCFLVGQEQNRVTLDTGDDVFDLNIKCFTMARDKIGTSFPEAVGHWEE</sequence>
<dbReference type="Pfam" id="PF09412">
    <property type="entry name" value="XendoU"/>
    <property type="match status" value="1"/>
</dbReference>
<protein>
    <recommendedName>
        <fullName evidence="11">EndoU domain-containing protein</fullName>
    </recommendedName>
</protein>
<name>A0A7S1Y3M7_9STRA</name>
<evidence type="ECO:0000256" key="9">
    <source>
        <dbReference type="ARBA" id="ARBA00023211"/>
    </source>
</evidence>
<evidence type="ECO:0000256" key="5">
    <source>
        <dbReference type="ARBA" id="ARBA00022723"/>
    </source>
</evidence>
<keyword evidence="5" id="KW-0479">Metal-binding</keyword>
<dbReference type="GO" id="GO:0016787">
    <property type="term" value="F:hydrolase activity"/>
    <property type="evidence" value="ECO:0007669"/>
    <property type="project" value="UniProtKB-KW"/>
</dbReference>
<dbReference type="GO" id="GO:0003723">
    <property type="term" value="F:RNA binding"/>
    <property type="evidence" value="ECO:0007669"/>
    <property type="project" value="UniProtKB-KW"/>
</dbReference>
<dbReference type="InterPro" id="IPR018998">
    <property type="entry name" value="EndoU_C"/>
</dbReference>
<accession>A0A7S1Y3M7</accession>
<reference evidence="12" key="1">
    <citation type="submission" date="2021-01" db="EMBL/GenBank/DDBJ databases">
        <authorList>
            <person name="Corre E."/>
            <person name="Pelletier E."/>
            <person name="Niang G."/>
            <person name="Scheremetjew M."/>
            <person name="Finn R."/>
            <person name="Kale V."/>
            <person name="Holt S."/>
            <person name="Cochrane G."/>
            <person name="Meng A."/>
            <person name="Brown T."/>
            <person name="Cohen L."/>
        </authorList>
    </citation>
    <scope>NUCLEOTIDE SEQUENCE</scope>
    <source>
        <strain evidence="12">CCMP 410</strain>
    </source>
</reference>
<evidence type="ECO:0000256" key="1">
    <source>
        <dbReference type="ARBA" id="ARBA00001936"/>
    </source>
</evidence>
<comment type="subunit">
    <text evidence="3">Monomer.</text>
</comment>
<comment type="similarity">
    <text evidence="2">Belongs to the ENDOU family.</text>
</comment>
<dbReference type="AlphaFoldDB" id="A0A7S1Y3M7"/>
<keyword evidence="7" id="KW-0378">Hydrolase</keyword>
<evidence type="ECO:0000256" key="4">
    <source>
        <dbReference type="ARBA" id="ARBA00022722"/>
    </source>
</evidence>
<proteinExistence type="inferred from homology"/>
<keyword evidence="10" id="KW-0456">Lyase</keyword>
<evidence type="ECO:0000256" key="10">
    <source>
        <dbReference type="ARBA" id="ARBA00023239"/>
    </source>
</evidence>
<dbReference type="PANTHER" id="PTHR12439">
    <property type="entry name" value="PLACENTAL PROTEIN 11-RELATED"/>
    <property type="match status" value="1"/>
</dbReference>
<comment type="cofactor">
    <cofactor evidence="1">
        <name>Mn(2+)</name>
        <dbReference type="ChEBI" id="CHEBI:29035"/>
    </cofactor>
</comment>
<keyword evidence="6" id="KW-0255">Endonuclease</keyword>
<dbReference type="EMBL" id="HBGK01006927">
    <property type="protein sequence ID" value="CAD9274704.1"/>
    <property type="molecule type" value="Transcribed_RNA"/>
</dbReference>
<keyword evidence="8" id="KW-0694">RNA-binding</keyword>
<dbReference type="GO" id="GO:0004521">
    <property type="term" value="F:RNA endonuclease activity"/>
    <property type="evidence" value="ECO:0007669"/>
    <property type="project" value="InterPro"/>
</dbReference>
<evidence type="ECO:0000256" key="3">
    <source>
        <dbReference type="ARBA" id="ARBA00011245"/>
    </source>
</evidence>
<dbReference type="InterPro" id="IPR037227">
    <property type="entry name" value="EndoU-like"/>
</dbReference>
<dbReference type="GO" id="GO:0046872">
    <property type="term" value="F:metal ion binding"/>
    <property type="evidence" value="ECO:0007669"/>
    <property type="project" value="UniProtKB-KW"/>
</dbReference>
<dbReference type="CDD" id="cd21159">
    <property type="entry name" value="XendoU"/>
    <property type="match status" value="1"/>
</dbReference>
<keyword evidence="9" id="KW-0464">Manganese</keyword>
<dbReference type="GO" id="GO:0016829">
    <property type="term" value="F:lyase activity"/>
    <property type="evidence" value="ECO:0007669"/>
    <property type="project" value="UniProtKB-KW"/>
</dbReference>
<feature type="domain" description="EndoU" evidence="11">
    <location>
        <begin position="202"/>
        <end position="479"/>
    </location>
</feature>
<dbReference type="PANTHER" id="PTHR12439:SF11">
    <property type="entry name" value="URIDYLATE-SPECIFIC ENDORIBONUCLEASE"/>
    <property type="match status" value="1"/>
</dbReference>